<dbReference type="InterPro" id="IPR036265">
    <property type="entry name" value="HIT-like_sf"/>
</dbReference>
<dbReference type="Proteomes" id="UP000037751">
    <property type="component" value="Unassembled WGS sequence"/>
</dbReference>
<keyword evidence="10 16" id="KW-0299">Galactose metabolism</keyword>
<protein>
    <recommendedName>
        <fullName evidence="5 16">Galactose-1-phosphate uridylyltransferase</fullName>
        <ecNumber evidence="4 16">2.7.7.12</ecNumber>
    </recommendedName>
</protein>
<dbReference type="InterPro" id="IPR005849">
    <property type="entry name" value="GalP_Utransf_N"/>
</dbReference>
<dbReference type="GO" id="GO:0008108">
    <property type="term" value="F:UDP-glucose:hexose-1-phosphate uridylyltransferase activity"/>
    <property type="evidence" value="ECO:0007669"/>
    <property type="project" value="UniProtKB-EC"/>
</dbReference>
<feature type="binding site" description="in other chain" evidence="13">
    <location>
        <position position="185"/>
    </location>
    <ligand>
        <name>UDP-alpha-D-glucose</name>
        <dbReference type="ChEBI" id="CHEBI:58885"/>
        <note>ligand shared between dimeric partners</note>
    </ligand>
</feature>
<feature type="binding site" description="in other chain" evidence="13">
    <location>
        <begin position="78"/>
        <end position="79"/>
    </location>
    <ligand>
        <name>UDP-alpha-D-glucose</name>
        <dbReference type="ChEBI" id="CHEBI:58885"/>
        <note>ligand shared between dimeric partners</note>
    </ligand>
</feature>
<dbReference type="Pfam" id="PF01087">
    <property type="entry name" value="GalP_UDP_transf"/>
    <property type="match status" value="1"/>
</dbReference>
<gene>
    <name evidence="19" type="ORF">Malapachy_3130</name>
</gene>
<evidence type="ECO:0000256" key="7">
    <source>
        <dbReference type="ARBA" id="ARBA00022695"/>
    </source>
</evidence>
<dbReference type="RefSeq" id="XP_017994174.1">
    <property type="nucleotide sequence ID" value="XM_018137608.1"/>
</dbReference>
<keyword evidence="8 14" id="KW-0479">Metal-binding</keyword>
<evidence type="ECO:0000256" key="2">
    <source>
        <dbReference type="ARBA" id="ARBA00004947"/>
    </source>
</evidence>
<dbReference type="InterPro" id="IPR019779">
    <property type="entry name" value="GalP_UDPtransf1_His-AS"/>
</dbReference>
<feature type="binding site" evidence="15">
    <location>
        <position position="338"/>
    </location>
    <ligand>
        <name>Fe cation</name>
        <dbReference type="ChEBI" id="CHEBI:24875"/>
    </ligand>
</feature>
<feature type="binding site" evidence="15">
    <location>
        <position position="336"/>
    </location>
    <ligand>
        <name>Fe cation</name>
        <dbReference type="ChEBI" id="CHEBI:24875"/>
    </ligand>
</feature>
<comment type="caution">
    <text evidence="19">The sequence shown here is derived from an EMBL/GenBank/DDBJ whole genome shotgun (WGS) entry which is preliminary data.</text>
</comment>
<comment type="cofactor">
    <cofactor evidence="14">
        <name>Zn(2+)</name>
        <dbReference type="ChEBI" id="CHEBI:29105"/>
    </cofactor>
    <text evidence="14">Binds 1 zinc ion per subunit.</text>
</comment>
<dbReference type="PROSITE" id="PS00117">
    <property type="entry name" value="GAL_P_UDP_TRANSF_I"/>
    <property type="match status" value="1"/>
</dbReference>
<evidence type="ECO:0000256" key="3">
    <source>
        <dbReference type="ARBA" id="ARBA00010951"/>
    </source>
</evidence>
<evidence type="ECO:0000256" key="4">
    <source>
        <dbReference type="ARBA" id="ARBA00012384"/>
    </source>
</evidence>
<name>A0A0M9VRE8_9BASI</name>
<dbReference type="Pfam" id="PF02744">
    <property type="entry name" value="GalP_UDP_tr_C"/>
    <property type="match status" value="1"/>
</dbReference>
<reference evidence="19 20" key="1">
    <citation type="submission" date="2015-07" db="EMBL/GenBank/DDBJ databases">
        <title>Draft Genome Sequence of Malassezia furfur CBS1878 and Malassezia pachydermatis CBS1879.</title>
        <authorList>
            <person name="Triana S."/>
            <person name="Ohm R."/>
            <person name="Gonzalez A."/>
            <person name="DeCock H."/>
            <person name="Restrepo S."/>
            <person name="Celis A."/>
        </authorList>
    </citation>
    <scope>NUCLEOTIDE SEQUENCE [LARGE SCALE GENOMIC DNA]</scope>
    <source>
        <strain evidence="19 20">CBS 1879</strain>
    </source>
</reference>
<dbReference type="InterPro" id="IPR001937">
    <property type="entry name" value="GalP_UDPtransf1"/>
</dbReference>
<feature type="binding site" evidence="14">
    <location>
        <position position="123"/>
    </location>
    <ligand>
        <name>Zn(2+)</name>
        <dbReference type="ChEBI" id="CHEBI:29105"/>
    </ligand>
</feature>
<dbReference type="CDD" id="cd00608">
    <property type="entry name" value="GalT"/>
    <property type="match status" value="1"/>
</dbReference>
<sequence>MTTMLNPSEHPHRRWNPLLRSYVICSPHRTQRPWQGAQERVSGNDLPAYDSSCYLCPGNTRATGATNEAYTSTFIFENDFAALKDIEVESQGSQNSTDVVEADLFRMEPSRGKCYVLCFHPNHNLTLAHLTTLPYSAEEHILPIVRAWSDMYLRIPKENPFVKYIQFFENKGSAMGCSNPHPHGQIWALDHIPCEPLTELESMRAFALDTKHSNAQGPRDPWGRPSLLLEYVHLELKKEGRPRIVCMNNDFVALVPFWAVWPFEIMVLPYKRFIASVAVLNESEALNLAHILGEVACRFDNLFQTSFPYSMGLHQRPIPAKSEPTGEDLSDFAVLHIHFYPPLLRSATVRKFLVGFEMMAEPQRDITAESAAERLRACPTTHYLSS</sequence>
<feature type="domain" description="Galactose-1-phosphate uridyl transferase N-terminal" evidence="17">
    <location>
        <begin position="6"/>
        <end position="193"/>
    </location>
</feature>
<accession>A0A0M9VRE8</accession>
<dbReference type="PANTHER" id="PTHR11943">
    <property type="entry name" value="GALACTOSE-1-PHOSPHATE URIDYLYLTRANSFERASE"/>
    <property type="match status" value="1"/>
</dbReference>
<comment type="similarity">
    <text evidence="3 16">Belongs to the galactose-1-phosphate uridylyltransferase type 1 family.</text>
</comment>
<feature type="binding site" description="in other chain" evidence="13">
    <location>
        <position position="170"/>
    </location>
    <ligand>
        <name>UDP-alpha-D-glucose</name>
        <dbReference type="ChEBI" id="CHEBI:58885"/>
        <note>ligand shared between dimeric partners</note>
    </ligand>
</feature>
<comment type="pathway">
    <text evidence="2 16">Carbohydrate metabolism; galactose metabolism.</text>
</comment>
<dbReference type="GO" id="GO:0033499">
    <property type="term" value="P:galactose catabolic process via UDP-galactose, Leloir pathway"/>
    <property type="evidence" value="ECO:0007669"/>
    <property type="project" value="TreeGrafter"/>
</dbReference>
<keyword evidence="15" id="KW-0408">Iron</keyword>
<evidence type="ECO:0000256" key="14">
    <source>
        <dbReference type="PIRSR" id="PIRSR000808-3"/>
    </source>
</evidence>
<dbReference type="PIRSF" id="PIRSF000808">
    <property type="entry name" value="GalT"/>
    <property type="match status" value="1"/>
</dbReference>
<evidence type="ECO:0000256" key="16">
    <source>
        <dbReference type="RuleBase" id="RU000506"/>
    </source>
</evidence>
<dbReference type="NCBIfam" id="TIGR00209">
    <property type="entry name" value="galT_1"/>
    <property type="match status" value="1"/>
</dbReference>
<comment type="cofactor">
    <cofactor evidence="15">
        <name>Fe cation</name>
        <dbReference type="ChEBI" id="CHEBI:24875"/>
    </cofactor>
    <text evidence="15">Binds 1 Fe cation per subunit.</text>
</comment>
<dbReference type="PANTHER" id="PTHR11943:SF1">
    <property type="entry name" value="GALACTOSE-1-PHOSPHATE URIDYLYLTRANSFERASE"/>
    <property type="match status" value="1"/>
</dbReference>
<proteinExistence type="inferred from homology"/>
<evidence type="ECO:0000259" key="18">
    <source>
        <dbReference type="Pfam" id="PF02744"/>
    </source>
</evidence>
<keyword evidence="11 16" id="KW-0119">Carbohydrate metabolism</keyword>
<comment type="catalytic activity">
    <reaction evidence="1 16">
        <text>alpha-D-galactose 1-phosphate + UDP-alpha-D-glucose = alpha-D-glucose 1-phosphate + UDP-alpha-D-galactose</text>
        <dbReference type="Rhea" id="RHEA:13989"/>
        <dbReference type="ChEBI" id="CHEBI:58336"/>
        <dbReference type="ChEBI" id="CHEBI:58601"/>
        <dbReference type="ChEBI" id="CHEBI:58885"/>
        <dbReference type="ChEBI" id="CHEBI:66914"/>
        <dbReference type="EC" id="2.7.7.12"/>
    </reaction>
</comment>
<dbReference type="OrthoDB" id="418412at2759"/>
<evidence type="ECO:0000256" key="8">
    <source>
        <dbReference type="ARBA" id="ARBA00022723"/>
    </source>
</evidence>
<evidence type="ECO:0000313" key="19">
    <source>
        <dbReference type="EMBL" id="KOS16542.1"/>
    </source>
</evidence>
<dbReference type="Gene3D" id="3.30.428.10">
    <property type="entry name" value="HIT-like"/>
    <property type="match status" value="2"/>
</dbReference>
<evidence type="ECO:0000256" key="10">
    <source>
        <dbReference type="ARBA" id="ARBA00023144"/>
    </source>
</evidence>
<dbReference type="UniPathway" id="UPA00214"/>
<dbReference type="VEuPathDB" id="FungiDB:Malapachy_3130"/>
<evidence type="ECO:0000256" key="13">
    <source>
        <dbReference type="PIRSR" id="PIRSR000808-2"/>
    </source>
</evidence>
<evidence type="ECO:0000256" key="11">
    <source>
        <dbReference type="ARBA" id="ARBA00023277"/>
    </source>
</evidence>
<dbReference type="GO" id="GO:0005737">
    <property type="term" value="C:cytoplasm"/>
    <property type="evidence" value="ECO:0007669"/>
    <property type="project" value="TreeGrafter"/>
</dbReference>
<feature type="active site" description="Tele-UMP-histidine intermediate" evidence="12">
    <location>
        <position position="183"/>
    </location>
</feature>
<evidence type="ECO:0000256" key="1">
    <source>
        <dbReference type="ARBA" id="ARBA00001107"/>
    </source>
</evidence>
<dbReference type="AlphaFoldDB" id="A0A0M9VRE8"/>
<keyword evidence="7 16" id="KW-0548">Nucleotidyltransferase</keyword>
<keyword evidence="20" id="KW-1185">Reference proteome</keyword>
<dbReference type="SUPFAM" id="SSF54197">
    <property type="entry name" value="HIT-like"/>
    <property type="match status" value="2"/>
</dbReference>
<dbReference type="GO" id="GO:0008270">
    <property type="term" value="F:zinc ion binding"/>
    <property type="evidence" value="ECO:0007669"/>
    <property type="project" value="InterPro"/>
</dbReference>
<evidence type="ECO:0000313" key="20">
    <source>
        <dbReference type="Proteomes" id="UP000037751"/>
    </source>
</evidence>
<dbReference type="EMBL" id="LGAV01000001">
    <property type="protein sequence ID" value="KOS16542.1"/>
    <property type="molecule type" value="Genomic_DNA"/>
</dbReference>
<feature type="binding site" description="in other chain" evidence="13">
    <location>
        <position position="62"/>
    </location>
    <ligand>
        <name>UDP-alpha-D-glucose</name>
        <dbReference type="ChEBI" id="CHEBI:58885"/>
        <note>ligand shared between dimeric partners</note>
    </ligand>
</feature>
<feature type="binding site" evidence="14">
    <location>
        <position position="56"/>
    </location>
    <ligand>
        <name>Zn(2+)</name>
        <dbReference type="ChEBI" id="CHEBI:29105"/>
    </ligand>
</feature>
<evidence type="ECO:0000256" key="12">
    <source>
        <dbReference type="PIRSR" id="PIRSR000808-1"/>
    </source>
</evidence>
<evidence type="ECO:0000259" key="17">
    <source>
        <dbReference type="Pfam" id="PF01087"/>
    </source>
</evidence>
<feature type="binding site" evidence="14">
    <location>
        <position position="181"/>
    </location>
    <ligand>
        <name>Zn(2+)</name>
        <dbReference type="ChEBI" id="CHEBI:29105"/>
    </ligand>
</feature>
<dbReference type="STRING" id="77020.A0A0M9VRE8"/>
<organism evidence="19 20">
    <name type="scientific">Malassezia pachydermatis</name>
    <dbReference type="NCBI Taxonomy" id="77020"/>
    <lineage>
        <taxon>Eukaryota</taxon>
        <taxon>Fungi</taxon>
        <taxon>Dikarya</taxon>
        <taxon>Basidiomycota</taxon>
        <taxon>Ustilaginomycotina</taxon>
        <taxon>Malasseziomycetes</taxon>
        <taxon>Malasseziales</taxon>
        <taxon>Malasseziaceae</taxon>
        <taxon>Malassezia</taxon>
    </lineage>
</organism>
<feature type="binding site" evidence="14">
    <location>
        <position position="53"/>
    </location>
    <ligand>
        <name>Zn(2+)</name>
        <dbReference type="ChEBI" id="CHEBI:29105"/>
    </ligand>
</feature>
<feature type="domain" description="Galactose-1-phosphate uridyl transferase C-terminal" evidence="18">
    <location>
        <begin position="226"/>
        <end position="384"/>
    </location>
</feature>
<evidence type="ECO:0000256" key="5">
    <source>
        <dbReference type="ARBA" id="ARBA00016340"/>
    </source>
</evidence>
<dbReference type="GeneID" id="28729484"/>
<evidence type="ECO:0000256" key="15">
    <source>
        <dbReference type="PIRSR" id="PIRSR000808-4"/>
    </source>
</evidence>
<feature type="binding site" description="in other chain" evidence="13">
    <location>
        <begin position="176"/>
        <end position="178"/>
    </location>
    <ligand>
        <name>UDP-alpha-D-glucose</name>
        <dbReference type="ChEBI" id="CHEBI:58885"/>
        <note>ligand shared between dimeric partners</note>
    </ligand>
</feature>
<dbReference type="InterPro" id="IPR005850">
    <property type="entry name" value="GalP_Utransf_C"/>
</dbReference>
<feature type="binding site" evidence="13">
    <location>
        <begin position="351"/>
        <end position="352"/>
    </location>
    <ligand>
        <name>UDP-alpha-D-glucose</name>
        <dbReference type="ChEBI" id="CHEBI:58885"/>
        <note>ligand shared between dimeric partners</note>
    </ligand>
</feature>
<evidence type="ECO:0000256" key="6">
    <source>
        <dbReference type="ARBA" id="ARBA00022679"/>
    </source>
</evidence>
<feature type="binding site" evidence="15">
    <location>
        <position position="314"/>
    </location>
    <ligand>
        <name>Fe cation</name>
        <dbReference type="ChEBI" id="CHEBI:24875"/>
    </ligand>
</feature>
<feature type="binding site" evidence="13">
    <location>
        <begin position="29"/>
        <end position="32"/>
    </location>
    <ligand>
        <name>UDP-alpha-D-glucose</name>
        <dbReference type="ChEBI" id="CHEBI:58885"/>
        <note>ligand shared between dimeric partners</note>
    </ligand>
</feature>
<feature type="binding site" evidence="13">
    <location>
        <begin position="356"/>
        <end position="357"/>
    </location>
    <ligand>
        <name>UDP-alpha-D-glucose</name>
        <dbReference type="ChEBI" id="CHEBI:58885"/>
        <note>ligand shared between dimeric partners</note>
    </ligand>
</feature>
<dbReference type="EC" id="2.7.7.12" evidence="4 16"/>
<keyword evidence="6 16" id="KW-0808">Transferase</keyword>
<keyword evidence="9 14" id="KW-0862">Zinc</keyword>
<evidence type="ECO:0000256" key="9">
    <source>
        <dbReference type="ARBA" id="ARBA00022833"/>
    </source>
</evidence>
<feature type="binding site" description="in other chain" evidence="13">
    <location>
        <position position="363"/>
    </location>
    <ligand>
        <name>UDP-alpha-D-glucose</name>
        <dbReference type="ChEBI" id="CHEBI:58885"/>
        <note>ligand shared between dimeric partners</note>
    </ligand>
</feature>
<feature type="binding site" evidence="15">
    <location>
        <position position="199"/>
    </location>
    <ligand>
        <name>Fe cation</name>
        <dbReference type="ChEBI" id="CHEBI:24875"/>
    </ligand>
</feature>